<evidence type="ECO:0000313" key="14">
    <source>
        <dbReference type="RefSeq" id="XP_012974810.3"/>
    </source>
</evidence>
<feature type="domain" description="C2H2-type" evidence="11">
    <location>
        <begin position="208"/>
        <end position="235"/>
    </location>
</feature>
<dbReference type="SUPFAM" id="SSF109640">
    <property type="entry name" value="KRAB domain (Kruppel-associated box)"/>
    <property type="match status" value="1"/>
</dbReference>
<gene>
    <name evidence="14" type="primary">LOC101840195</name>
</gene>
<reference evidence="14" key="1">
    <citation type="submission" date="2025-08" db="UniProtKB">
        <authorList>
            <consortium name="RefSeq"/>
        </authorList>
    </citation>
    <scope>IDENTIFICATION</scope>
    <source>
        <tissue evidence="14">Liver</tissue>
    </source>
</reference>
<evidence type="ECO:0000256" key="10">
    <source>
        <dbReference type="PROSITE-ProRule" id="PRU00042"/>
    </source>
</evidence>
<keyword evidence="7" id="KW-0238">DNA-binding</keyword>
<evidence type="ECO:0000256" key="9">
    <source>
        <dbReference type="ARBA" id="ARBA00023242"/>
    </source>
</evidence>
<dbReference type="InterPro" id="IPR036051">
    <property type="entry name" value="KRAB_dom_sf"/>
</dbReference>
<dbReference type="GO" id="GO:0002682">
    <property type="term" value="P:regulation of immune system process"/>
    <property type="evidence" value="ECO:0007669"/>
    <property type="project" value="TreeGrafter"/>
</dbReference>
<dbReference type="GO" id="GO:0008270">
    <property type="term" value="F:zinc ion binding"/>
    <property type="evidence" value="ECO:0007669"/>
    <property type="project" value="UniProtKB-KW"/>
</dbReference>
<evidence type="ECO:0000256" key="6">
    <source>
        <dbReference type="ARBA" id="ARBA00023015"/>
    </source>
</evidence>
<evidence type="ECO:0000256" key="8">
    <source>
        <dbReference type="ARBA" id="ARBA00023163"/>
    </source>
</evidence>
<evidence type="ECO:0000256" key="1">
    <source>
        <dbReference type="ARBA" id="ARBA00004123"/>
    </source>
</evidence>
<feature type="domain" description="C2H2-type" evidence="11">
    <location>
        <begin position="264"/>
        <end position="291"/>
    </location>
</feature>
<evidence type="ECO:0000256" key="3">
    <source>
        <dbReference type="ARBA" id="ARBA00022737"/>
    </source>
</evidence>
<dbReference type="Pfam" id="PF13894">
    <property type="entry name" value="zf-C2H2_4"/>
    <property type="match status" value="1"/>
</dbReference>
<accession>A0A1U8C8R8</accession>
<dbReference type="SUPFAM" id="SSF57667">
    <property type="entry name" value="beta-beta-alpha zinc fingers"/>
    <property type="match status" value="4"/>
</dbReference>
<feature type="domain" description="C2H2-type" evidence="11">
    <location>
        <begin position="292"/>
        <end position="319"/>
    </location>
</feature>
<evidence type="ECO:0000256" key="2">
    <source>
        <dbReference type="ARBA" id="ARBA00022723"/>
    </source>
</evidence>
<evidence type="ECO:0000259" key="12">
    <source>
        <dbReference type="PROSITE" id="PS50805"/>
    </source>
</evidence>
<dbReference type="GO" id="GO:0001227">
    <property type="term" value="F:DNA-binding transcription repressor activity, RNA polymerase II-specific"/>
    <property type="evidence" value="ECO:0007669"/>
    <property type="project" value="TreeGrafter"/>
</dbReference>
<keyword evidence="8" id="KW-0804">Transcription</keyword>
<sequence>MRTGSLCYMYISLPLVNILGVFQDFVTFEDVIVNFTQDEWALLDSSQKNLYREVVGEIFMNLASMGERWDQNIEDWYRNQGRILSNHIIERFGNSKQGSHCGETFSQTLDHDLKKKSSAGEKLCECGMCGIVFTPHSLRSTIHAHTGQEAPDYKRERCKTAFSNYSFQINDRSHAEDKAYECQEHEEALLSFSSLGEFIITHAEGGPHKCKVCGKGLHYPSSLRIHERIHTGEKPYQCEQCGKAFSCWGSVRRHQRTHTGEKPYTCKECGKPFSSLSGLKGHMLRHTGGSPYQCKECGKVFNSPSSLGKHERTHTGERPFLCKYCGKAFICSTSVRKHERTHTGEKPYECKRCGKTFISNSGLQGHMIRHTGIGPYKCKFCGKAFGSPSAVLRHENAHVV</sequence>
<feature type="domain" description="C2H2-type" evidence="11">
    <location>
        <begin position="348"/>
        <end position="375"/>
    </location>
</feature>
<dbReference type="CDD" id="cd07765">
    <property type="entry name" value="KRAB_A-box"/>
    <property type="match status" value="1"/>
</dbReference>
<evidence type="ECO:0000256" key="7">
    <source>
        <dbReference type="ARBA" id="ARBA00023125"/>
    </source>
</evidence>
<dbReference type="PANTHER" id="PTHR24399">
    <property type="entry name" value="ZINC FINGER AND BTB DOMAIN-CONTAINING"/>
    <property type="match status" value="1"/>
</dbReference>
<keyword evidence="5" id="KW-0862">Zinc</keyword>
<organism evidence="13 14">
    <name type="scientific">Mesocricetus auratus</name>
    <name type="common">Golden hamster</name>
    <dbReference type="NCBI Taxonomy" id="10036"/>
    <lineage>
        <taxon>Eukaryota</taxon>
        <taxon>Metazoa</taxon>
        <taxon>Chordata</taxon>
        <taxon>Craniata</taxon>
        <taxon>Vertebrata</taxon>
        <taxon>Euteleostomi</taxon>
        <taxon>Mammalia</taxon>
        <taxon>Eutheria</taxon>
        <taxon>Euarchontoglires</taxon>
        <taxon>Glires</taxon>
        <taxon>Rodentia</taxon>
        <taxon>Myomorpha</taxon>
        <taxon>Muroidea</taxon>
        <taxon>Cricetidae</taxon>
        <taxon>Cricetinae</taxon>
        <taxon>Mesocricetus</taxon>
    </lineage>
</organism>
<dbReference type="GeneID" id="101840195"/>
<dbReference type="Gene3D" id="6.10.140.140">
    <property type="match status" value="1"/>
</dbReference>
<evidence type="ECO:0000259" key="11">
    <source>
        <dbReference type="PROSITE" id="PS50157"/>
    </source>
</evidence>
<feature type="domain" description="KRAB" evidence="12">
    <location>
        <begin position="26"/>
        <end position="88"/>
    </location>
</feature>
<dbReference type="SMART" id="SM00349">
    <property type="entry name" value="KRAB"/>
    <property type="match status" value="1"/>
</dbReference>
<dbReference type="Pfam" id="PF00096">
    <property type="entry name" value="zf-C2H2"/>
    <property type="match status" value="5"/>
</dbReference>
<evidence type="ECO:0000256" key="4">
    <source>
        <dbReference type="ARBA" id="ARBA00022771"/>
    </source>
</evidence>
<dbReference type="GO" id="GO:0001817">
    <property type="term" value="P:regulation of cytokine production"/>
    <property type="evidence" value="ECO:0007669"/>
    <property type="project" value="TreeGrafter"/>
</dbReference>
<keyword evidence="6" id="KW-0805">Transcription regulation</keyword>
<protein>
    <submittedName>
        <fullName evidence="14">Zinc finger protein 14</fullName>
    </submittedName>
</protein>
<feature type="domain" description="C2H2-type" evidence="11">
    <location>
        <begin position="320"/>
        <end position="347"/>
    </location>
</feature>
<keyword evidence="9" id="KW-0539">Nucleus</keyword>
<keyword evidence="3" id="KW-0677">Repeat</keyword>
<evidence type="ECO:0000256" key="5">
    <source>
        <dbReference type="ARBA" id="ARBA00022833"/>
    </source>
</evidence>
<dbReference type="Gene3D" id="3.30.160.60">
    <property type="entry name" value="Classic Zinc Finger"/>
    <property type="match status" value="7"/>
</dbReference>
<feature type="domain" description="C2H2-type" evidence="11">
    <location>
        <begin position="236"/>
        <end position="263"/>
    </location>
</feature>
<dbReference type="GO" id="GO:0000978">
    <property type="term" value="F:RNA polymerase II cis-regulatory region sequence-specific DNA binding"/>
    <property type="evidence" value="ECO:0007669"/>
    <property type="project" value="TreeGrafter"/>
</dbReference>
<dbReference type="Pfam" id="PF01352">
    <property type="entry name" value="KRAB"/>
    <property type="match status" value="1"/>
</dbReference>
<dbReference type="PROSITE" id="PS50805">
    <property type="entry name" value="KRAB"/>
    <property type="match status" value="1"/>
</dbReference>
<evidence type="ECO:0000313" key="13">
    <source>
        <dbReference type="Proteomes" id="UP000886700"/>
    </source>
</evidence>
<dbReference type="SMART" id="SM00355">
    <property type="entry name" value="ZnF_C2H2"/>
    <property type="match status" value="7"/>
</dbReference>
<dbReference type="PROSITE" id="PS50157">
    <property type="entry name" value="ZINC_FINGER_C2H2_2"/>
    <property type="match status" value="7"/>
</dbReference>
<keyword evidence="2" id="KW-0479">Metal-binding</keyword>
<dbReference type="InterPro" id="IPR001909">
    <property type="entry name" value="KRAB"/>
</dbReference>
<feature type="domain" description="C2H2-type" evidence="11">
    <location>
        <begin position="376"/>
        <end position="400"/>
    </location>
</feature>
<keyword evidence="13" id="KW-1185">Reference proteome</keyword>
<dbReference type="RefSeq" id="XP_012974810.3">
    <property type="nucleotide sequence ID" value="XM_013119356.3"/>
</dbReference>
<name>A0A1U8C8R8_MESAU</name>
<dbReference type="PROSITE" id="PS00028">
    <property type="entry name" value="ZINC_FINGER_C2H2_1"/>
    <property type="match status" value="7"/>
</dbReference>
<comment type="subcellular location">
    <subcellularLocation>
        <location evidence="1">Nucleus</location>
    </subcellularLocation>
</comment>
<dbReference type="Proteomes" id="UP000886700">
    <property type="component" value="Unplaced"/>
</dbReference>
<proteinExistence type="predicted"/>
<dbReference type="AlphaFoldDB" id="A0A1U8C8R8"/>
<dbReference type="PANTHER" id="PTHR24399:SF67">
    <property type="entry name" value="ZINC FINGER PROTEIN 709-LIKE"/>
    <property type="match status" value="1"/>
</dbReference>
<keyword evidence="4 10" id="KW-0863">Zinc-finger</keyword>
<dbReference type="InterPro" id="IPR036236">
    <property type="entry name" value="Znf_C2H2_sf"/>
</dbReference>
<dbReference type="KEGG" id="maua:101840195"/>
<dbReference type="InterPro" id="IPR013087">
    <property type="entry name" value="Znf_C2H2_type"/>
</dbReference>
<dbReference type="GO" id="GO:0005654">
    <property type="term" value="C:nucleoplasm"/>
    <property type="evidence" value="ECO:0007669"/>
    <property type="project" value="TreeGrafter"/>
</dbReference>